<name>A0A498JCI4_MALDO</name>
<keyword evidence="2" id="KW-1185">Reference proteome</keyword>
<evidence type="ECO:0000313" key="2">
    <source>
        <dbReference type="Proteomes" id="UP000290289"/>
    </source>
</evidence>
<gene>
    <name evidence="1" type="ORF">DVH24_014024</name>
</gene>
<accession>A0A498JCI4</accession>
<reference evidence="1 2" key="1">
    <citation type="submission" date="2018-10" db="EMBL/GenBank/DDBJ databases">
        <title>A high-quality apple genome assembly.</title>
        <authorList>
            <person name="Hu J."/>
        </authorList>
    </citation>
    <scope>NUCLEOTIDE SEQUENCE [LARGE SCALE GENOMIC DNA]</scope>
    <source>
        <strain evidence="2">cv. HFTH1</strain>
        <tissue evidence="1">Young leaf</tissue>
    </source>
</reference>
<evidence type="ECO:0000313" key="1">
    <source>
        <dbReference type="EMBL" id="RXH93448.1"/>
    </source>
</evidence>
<sequence length="72" mass="8693">MRSYKELPTPKSFGLPLRKEKVRHLLRQLFSTRDLEDSYYMLLHLGTWKFRDYSLTWICQVPNIEAFLTRGT</sequence>
<proteinExistence type="predicted"/>
<protein>
    <submittedName>
        <fullName evidence="1">Uncharacterized protein</fullName>
    </submittedName>
</protein>
<organism evidence="1 2">
    <name type="scientific">Malus domestica</name>
    <name type="common">Apple</name>
    <name type="synonym">Pyrus malus</name>
    <dbReference type="NCBI Taxonomy" id="3750"/>
    <lineage>
        <taxon>Eukaryota</taxon>
        <taxon>Viridiplantae</taxon>
        <taxon>Streptophyta</taxon>
        <taxon>Embryophyta</taxon>
        <taxon>Tracheophyta</taxon>
        <taxon>Spermatophyta</taxon>
        <taxon>Magnoliopsida</taxon>
        <taxon>eudicotyledons</taxon>
        <taxon>Gunneridae</taxon>
        <taxon>Pentapetalae</taxon>
        <taxon>rosids</taxon>
        <taxon>fabids</taxon>
        <taxon>Rosales</taxon>
        <taxon>Rosaceae</taxon>
        <taxon>Amygdaloideae</taxon>
        <taxon>Maleae</taxon>
        <taxon>Malus</taxon>
    </lineage>
</organism>
<comment type="caution">
    <text evidence="1">The sequence shown here is derived from an EMBL/GenBank/DDBJ whole genome shotgun (WGS) entry which is preliminary data.</text>
</comment>
<dbReference type="Proteomes" id="UP000290289">
    <property type="component" value="Chromosome 7"/>
</dbReference>
<dbReference type="AlphaFoldDB" id="A0A498JCI4"/>
<dbReference type="EMBL" id="RDQH01000333">
    <property type="protein sequence ID" value="RXH93448.1"/>
    <property type="molecule type" value="Genomic_DNA"/>
</dbReference>